<comment type="caution">
    <text evidence="1">The sequence shown here is derived from an EMBL/GenBank/DDBJ whole genome shotgun (WGS) entry which is preliminary data.</text>
</comment>
<keyword evidence="2" id="KW-1185">Reference proteome</keyword>
<organism evidence="1 2">
    <name type="scientific">Herbihabitans rhizosphaerae</name>
    <dbReference type="NCBI Taxonomy" id="1872711"/>
    <lineage>
        <taxon>Bacteria</taxon>
        <taxon>Bacillati</taxon>
        <taxon>Actinomycetota</taxon>
        <taxon>Actinomycetes</taxon>
        <taxon>Pseudonocardiales</taxon>
        <taxon>Pseudonocardiaceae</taxon>
        <taxon>Herbihabitans</taxon>
    </lineage>
</organism>
<evidence type="ECO:0000313" key="1">
    <source>
        <dbReference type="EMBL" id="RZS31320.1"/>
    </source>
</evidence>
<dbReference type="PANTHER" id="PTHR38479">
    <property type="entry name" value="LMO0824 PROTEIN"/>
    <property type="match status" value="1"/>
</dbReference>
<gene>
    <name evidence="1" type="ORF">EV193_1149</name>
</gene>
<dbReference type="EMBL" id="SGWQ01000014">
    <property type="protein sequence ID" value="RZS31320.1"/>
    <property type="molecule type" value="Genomic_DNA"/>
</dbReference>
<protein>
    <submittedName>
        <fullName evidence="1">Winged helix DNA-binding protein</fullName>
    </submittedName>
</protein>
<sequence>MTVLSPRALNRATLARQWLLRKEKRTVAEALEHLVGMQAQAPFPPYFGLWSRLHGFTPADLATLIEDRRAVRIVLMRGTVHLVTAEDCAFLRPLVQPIMDRDLDTNTQHAEHLTGLDRAELAEHARKLLRDNHLAAKNLGVALAERWPDRAPSALAHAARGLLPLVQVPPRAVWGRSGATAYAVADEWLDRPLRTDASLAEMVLRYLAAFGPATTADVQTWSGLTRLGEVLDSLRPKLITFTDEDGRELFDLPDAPRPDPATPAPPRFIAPFDNILLSHANRTRAISTENRKRLLYTKNGVFPGTILVNGQVHGEWRISRAKDVATLEITPYQRLSKRDAGALESSGARLLAFAEAGATPIVRIGTTD</sequence>
<proteinExistence type="predicted"/>
<reference evidence="1 2" key="1">
    <citation type="submission" date="2019-02" db="EMBL/GenBank/DDBJ databases">
        <title>Genomic Encyclopedia of Type Strains, Phase IV (KMG-IV): sequencing the most valuable type-strain genomes for metagenomic binning, comparative biology and taxonomic classification.</title>
        <authorList>
            <person name="Goeker M."/>
        </authorList>
    </citation>
    <scope>NUCLEOTIDE SEQUENCE [LARGE SCALE GENOMIC DNA]</scope>
    <source>
        <strain evidence="1 2">DSM 101727</strain>
    </source>
</reference>
<dbReference type="Proteomes" id="UP000294257">
    <property type="component" value="Unassembled WGS sequence"/>
</dbReference>
<name>A0A4Q7KEP0_9PSEU</name>
<keyword evidence="1" id="KW-0238">DNA-binding</keyword>
<dbReference type="RefSeq" id="WP_130348139.1">
    <property type="nucleotide sequence ID" value="NZ_SGWQ01000014.1"/>
</dbReference>
<dbReference type="GO" id="GO:0003677">
    <property type="term" value="F:DNA binding"/>
    <property type="evidence" value="ECO:0007669"/>
    <property type="project" value="UniProtKB-KW"/>
</dbReference>
<dbReference type="Pfam" id="PF06224">
    <property type="entry name" value="AlkZ-like"/>
    <property type="match status" value="1"/>
</dbReference>
<dbReference type="OrthoDB" id="9148135at2"/>
<dbReference type="PANTHER" id="PTHR38479:SF2">
    <property type="entry name" value="WINGED HELIX DNA-BINDING DOMAIN-CONTAINING PROTEIN"/>
    <property type="match status" value="1"/>
</dbReference>
<accession>A0A4Q7KEP0</accession>
<evidence type="ECO:0000313" key="2">
    <source>
        <dbReference type="Proteomes" id="UP000294257"/>
    </source>
</evidence>
<dbReference type="AlphaFoldDB" id="A0A4Q7KEP0"/>
<dbReference type="InterPro" id="IPR009351">
    <property type="entry name" value="AlkZ-like"/>
</dbReference>